<evidence type="ECO:0000313" key="3">
    <source>
        <dbReference type="Proteomes" id="UP000194464"/>
    </source>
</evidence>
<accession>A0ABY1RCL3</accession>
<comment type="caution">
    <text evidence="2">The sequence shown here is derived from an EMBL/GenBank/DDBJ whole genome shotgun (WGS) entry which is preliminary data.</text>
</comment>
<name>A0ABY1RCL3_9MICO</name>
<sequence length="431" mass="46621">MGGGEVSSPWLAAPARAEAQRGLVRRLVRESWERSMGRHLDPDNLMPELAFDEDELRDHRLGHPLAGVLPVITKLLVNDADDDSGMLVAVGDAMGRLLWVDGDRHLRRRAEGMLFVEGAGWSEREVGTSAPGTALELDHGIQIHAAEHFNRLVHPWSCTAVPVHDPETRQIIGVIDITGGPQAVASHALPLMEATAAAVESEIMVQRLRAVADRRFAGRPRTDTARRTTTVRPGLQVLGRDTGLLVGHGASRPTELSRRHAEILTLLAWHHQGLSADALAGLLYDADEAAVTLRAELVRLRKVLGGTAPTLVPASRPYRLTTPLQLDAHQVLSLLDRGAHRAALAAYPGPLLPDSTAPGVVDLRDRVATRLREAMLTDASADLLHDYIRTAAAPDDVEVLHACLRLLPPRSPKRAGLVARIEAIDAELSAS</sequence>
<dbReference type="EMBL" id="FXWJ01000003">
    <property type="protein sequence ID" value="SMQ70453.1"/>
    <property type="molecule type" value="Genomic_DNA"/>
</dbReference>
<dbReference type="Pfam" id="PF01590">
    <property type="entry name" value="GAF"/>
    <property type="match status" value="1"/>
</dbReference>
<reference evidence="2 3" key="1">
    <citation type="submission" date="2017-04" db="EMBL/GenBank/DDBJ databases">
        <authorList>
            <person name="Varghese N."/>
            <person name="Submissions S."/>
        </authorList>
    </citation>
    <scope>NUCLEOTIDE SEQUENCE [LARGE SCALE GENOMIC DNA]</scope>
    <source>
        <strain evidence="2 3">VKM Ac-1784</strain>
    </source>
</reference>
<keyword evidence="3" id="KW-1185">Reference proteome</keyword>
<proteinExistence type="predicted"/>
<dbReference type="InterPro" id="IPR003018">
    <property type="entry name" value="GAF"/>
</dbReference>
<dbReference type="InterPro" id="IPR029016">
    <property type="entry name" value="GAF-like_dom_sf"/>
</dbReference>
<feature type="domain" description="GAF" evidence="1">
    <location>
        <begin position="101"/>
        <end position="203"/>
    </location>
</feature>
<gene>
    <name evidence="2" type="ORF">SAMN06295909_2031</name>
</gene>
<dbReference type="Gene3D" id="3.30.450.40">
    <property type="match status" value="1"/>
</dbReference>
<dbReference type="Proteomes" id="UP000194464">
    <property type="component" value="Unassembled WGS sequence"/>
</dbReference>
<evidence type="ECO:0000259" key="1">
    <source>
        <dbReference type="Pfam" id="PF01590"/>
    </source>
</evidence>
<organism evidence="2 3">
    <name type="scientific">Plantibacter elymi</name>
    <name type="common">nom. nud.</name>
    <dbReference type="NCBI Taxonomy" id="199708"/>
    <lineage>
        <taxon>Bacteria</taxon>
        <taxon>Bacillati</taxon>
        <taxon>Actinomycetota</taxon>
        <taxon>Actinomycetes</taxon>
        <taxon>Micrococcales</taxon>
        <taxon>Microbacteriaceae</taxon>
        <taxon>Plantibacter</taxon>
    </lineage>
</organism>
<evidence type="ECO:0000313" key="2">
    <source>
        <dbReference type="EMBL" id="SMQ70453.1"/>
    </source>
</evidence>
<protein>
    <submittedName>
        <fullName evidence="2">GAF domain-containing protein</fullName>
    </submittedName>
</protein>